<proteinExistence type="predicted"/>
<evidence type="ECO:0000313" key="1">
    <source>
        <dbReference type="EMBL" id="KAE9523789.1"/>
    </source>
</evidence>
<evidence type="ECO:0000313" key="2">
    <source>
        <dbReference type="Proteomes" id="UP000475862"/>
    </source>
</evidence>
<dbReference type="EMBL" id="VYZN01000076">
    <property type="protein sequence ID" value="KAE9523789.1"/>
    <property type="molecule type" value="Genomic_DNA"/>
</dbReference>
<reference evidence="1 2" key="1">
    <citation type="submission" date="2019-08" db="EMBL/GenBank/DDBJ databases">
        <title>The genome of the soybean aphid Biotype 1, its phylome, world population structure and adaptation to the North American continent.</title>
        <authorList>
            <person name="Giordano R."/>
            <person name="Donthu R.K."/>
            <person name="Hernandez A.G."/>
            <person name="Wright C.L."/>
            <person name="Zimin A.V."/>
        </authorList>
    </citation>
    <scope>NUCLEOTIDE SEQUENCE [LARGE SCALE GENOMIC DNA]</scope>
    <source>
        <tissue evidence="1">Whole aphids</tissue>
    </source>
</reference>
<sequence length="182" mass="21531">MMCTKKSTICVKMQKKNLKVQLMSVQWFLGMQNAREIVITMKEIPKHHLFDQLKSRFLDHRELLSKIQNILPTKCSELTTEEIVLTVKTFRKEWPNDIEGSDEDLESDITMWRRHCSNTPEEKRPKTFINALNFCESTLYQSVHRFLKIRATFPVSVASSERSFSCFRRLKICLRNKTAEDR</sequence>
<organism evidence="1 2">
    <name type="scientific">Aphis glycines</name>
    <name type="common">Soybean aphid</name>
    <dbReference type="NCBI Taxonomy" id="307491"/>
    <lineage>
        <taxon>Eukaryota</taxon>
        <taxon>Metazoa</taxon>
        <taxon>Ecdysozoa</taxon>
        <taxon>Arthropoda</taxon>
        <taxon>Hexapoda</taxon>
        <taxon>Insecta</taxon>
        <taxon>Pterygota</taxon>
        <taxon>Neoptera</taxon>
        <taxon>Paraneoptera</taxon>
        <taxon>Hemiptera</taxon>
        <taxon>Sternorrhyncha</taxon>
        <taxon>Aphidomorpha</taxon>
        <taxon>Aphidoidea</taxon>
        <taxon>Aphididae</taxon>
        <taxon>Aphidini</taxon>
        <taxon>Aphis</taxon>
        <taxon>Aphis</taxon>
    </lineage>
</organism>
<accession>A0A6G0SZN5</accession>
<keyword evidence="2" id="KW-1185">Reference proteome</keyword>
<evidence type="ECO:0008006" key="3">
    <source>
        <dbReference type="Google" id="ProtNLM"/>
    </source>
</evidence>
<gene>
    <name evidence="1" type="ORF">AGLY_015849</name>
</gene>
<dbReference type="AlphaFoldDB" id="A0A6G0SZN5"/>
<dbReference type="Proteomes" id="UP000475862">
    <property type="component" value="Unassembled WGS sequence"/>
</dbReference>
<comment type="caution">
    <text evidence="1">The sequence shown here is derived from an EMBL/GenBank/DDBJ whole genome shotgun (WGS) entry which is preliminary data.</text>
</comment>
<dbReference type="OrthoDB" id="6625568at2759"/>
<protein>
    <recommendedName>
        <fullName evidence="3">HAT C-terminal dimerisation domain-containing protein</fullName>
    </recommendedName>
</protein>
<name>A0A6G0SZN5_APHGL</name>